<evidence type="ECO:0000256" key="3">
    <source>
        <dbReference type="ARBA" id="ARBA00022692"/>
    </source>
</evidence>
<dbReference type="PANTHER" id="PTHR36115:SF4">
    <property type="entry name" value="MEMBRANE PROTEIN"/>
    <property type="match status" value="1"/>
</dbReference>
<dbReference type="KEGG" id="kau:B6264_15775"/>
<organism evidence="11 12">
    <name type="scientific">Kitasatospora aureofaciens</name>
    <name type="common">Streptomyces aureofaciens</name>
    <dbReference type="NCBI Taxonomy" id="1894"/>
    <lineage>
        <taxon>Bacteria</taxon>
        <taxon>Bacillati</taxon>
        <taxon>Actinomycetota</taxon>
        <taxon>Actinomycetes</taxon>
        <taxon>Kitasatosporales</taxon>
        <taxon>Streptomycetaceae</taxon>
        <taxon>Kitasatospora</taxon>
    </lineage>
</organism>
<dbReference type="GeneID" id="97488883"/>
<dbReference type="Pfam" id="PF10708">
    <property type="entry name" value="DUF2510"/>
    <property type="match status" value="1"/>
</dbReference>
<comment type="caution">
    <text evidence="11">The sequence shown here is derived from an EMBL/GenBank/DDBJ whole genome shotgun (WGS) entry which is preliminary data.</text>
</comment>
<evidence type="ECO:0000256" key="7">
    <source>
        <dbReference type="SAM" id="Phobius"/>
    </source>
</evidence>
<dbReference type="OrthoDB" id="4207282at2"/>
<reference evidence="10" key="5">
    <citation type="submission" date="2020-09" db="EMBL/GenBank/DDBJ databases">
        <authorList>
            <person name="Sun Q."/>
            <person name="Ohkuma M."/>
        </authorList>
    </citation>
    <scope>NUCLEOTIDE SEQUENCE</scope>
    <source>
        <strain evidence="10">JCM 4434</strain>
    </source>
</reference>
<evidence type="ECO:0000313" key="12">
    <source>
        <dbReference type="Proteomes" id="UP000037395"/>
    </source>
</evidence>
<dbReference type="InterPro" id="IPR018929">
    <property type="entry name" value="DUF2510"/>
</dbReference>
<feature type="domain" description="RDD" evidence="8">
    <location>
        <begin position="315"/>
        <end position="468"/>
    </location>
</feature>
<keyword evidence="5 7" id="KW-0472">Membrane</keyword>
<dbReference type="EMBL" id="JPRF03000015">
    <property type="protein sequence ID" value="OEV38307.1"/>
    <property type="molecule type" value="Genomic_DNA"/>
</dbReference>
<evidence type="ECO:0008006" key="13">
    <source>
        <dbReference type="Google" id="ProtNLM"/>
    </source>
</evidence>
<dbReference type="Proteomes" id="UP000610124">
    <property type="component" value="Unassembled WGS sequence"/>
</dbReference>
<feature type="transmembrane region" description="Helical" evidence="7">
    <location>
        <begin position="371"/>
        <end position="395"/>
    </location>
</feature>
<feature type="compositionally biased region" description="Low complexity" evidence="6">
    <location>
        <begin position="267"/>
        <end position="293"/>
    </location>
</feature>
<dbReference type="PANTHER" id="PTHR36115">
    <property type="entry name" value="PROLINE-RICH ANTIGEN HOMOLOG-RELATED"/>
    <property type="match status" value="1"/>
</dbReference>
<feature type="transmembrane region" description="Helical" evidence="7">
    <location>
        <begin position="437"/>
        <end position="455"/>
    </location>
</feature>
<protein>
    <recommendedName>
        <fullName evidence="13">RDD family protein</fullName>
    </recommendedName>
</protein>
<accession>A0A8H9I1V5</accession>
<dbReference type="Proteomes" id="UP000037395">
    <property type="component" value="Unassembled WGS sequence"/>
</dbReference>
<keyword evidence="3 7" id="KW-0812">Transmembrane</keyword>
<proteinExistence type="predicted"/>
<name>A0A1E7NCA0_KITAU</name>
<accession>A0A1E7NCA0</accession>
<feature type="region of interest" description="Disordered" evidence="6">
    <location>
        <begin position="1"/>
        <end position="20"/>
    </location>
</feature>
<reference evidence="11 12" key="2">
    <citation type="submission" date="2014-07" db="EMBL/GenBank/DDBJ databases">
        <authorList>
            <person name="Zhang J.E."/>
            <person name="Yang H."/>
            <person name="Guo J."/>
            <person name="Deng Z."/>
            <person name="Luo H."/>
            <person name="Luo M."/>
            <person name="Zhao B."/>
        </authorList>
    </citation>
    <scope>NUCLEOTIDE SEQUENCE [LARGE SCALE GENOMIC DNA]</scope>
    <source>
        <strain evidence="11">ATCC 10762</strain>
        <strain evidence="12">ATCC 10762 / DSM 40127 / CCM 3239 / JCM 4008 / LMG 5968 / NBRC 12843 / NCIMB 8234 / A-377</strain>
    </source>
</reference>
<feature type="domain" description="DUF2510" evidence="9">
    <location>
        <begin position="18"/>
        <end position="49"/>
    </location>
</feature>
<dbReference type="GO" id="GO:0005886">
    <property type="term" value="C:plasma membrane"/>
    <property type="evidence" value="ECO:0007669"/>
    <property type="project" value="UniProtKB-SubCell"/>
</dbReference>
<evidence type="ECO:0000256" key="4">
    <source>
        <dbReference type="ARBA" id="ARBA00022989"/>
    </source>
</evidence>
<evidence type="ECO:0000313" key="10">
    <source>
        <dbReference type="EMBL" id="GGU97313.1"/>
    </source>
</evidence>
<dbReference type="RefSeq" id="WP_030553266.1">
    <property type="nucleotide sequence ID" value="NZ_BMUB01000019.1"/>
</dbReference>
<keyword evidence="2" id="KW-1003">Cell membrane</keyword>
<reference evidence="11" key="4">
    <citation type="submission" date="2016-08" db="EMBL/GenBank/DDBJ databases">
        <title>Sequencing, Assembly and Comparative Genomics of S. aureofaciens ATCC 10762.</title>
        <authorList>
            <person name="Gradnigo J.S."/>
            <person name="Johnson N."/>
            <person name="Somerville G.A."/>
        </authorList>
    </citation>
    <scope>NUCLEOTIDE SEQUENCE [LARGE SCALE GENOMIC DNA]</scope>
    <source>
        <strain evidence="11">ATCC 10762</strain>
    </source>
</reference>
<keyword evidence="12" id="KW-1185">Reference proteome</keyword>
<keyword evidence="4 7" id="KW-1133">Transmembrane helix</keyword>
<reference evidence="12" key="3">
    <citation type="submission" date="2016-08" db="EMBL/GenBank/DDBJ databases">
        <title>Sequencing, assembly and comparative genomics of S. aureofaciens ATCC 10762.</title>
        <authorList>
            <person name="Gradnigo J.S."/>
            <person name="Johnson N."/>
            <person name="Somerville G.A."/>
        </authorList>
    </citation>
    <scope>NUCLEOTIDE SEQUENCE [LARGE SCALE GENOMIC DNA]</scope>
    <source>
        <strain evidence="12">ATCC 10762 / DSM 40127 / CCM 3239 / JCM 4008 / LMG 5968 / NBRC 12843 / NCIMB 8234 / A-377</strain>
    </source>
</reference>
<feature type="transmembrane region" description="Helical" evidence="7">
    <location>
        <begin position="329"/>
        <end position="350"/>
    </location>
</feature>
<evidence type="ECO:0000256" key="1">
    <source>
        <dbReference type="ARBA" id="ARBA00004651"/>
    </source>
</evidence>
<evidence type="ECO:0000313" key="11">
    <source>
        <dbReference type="EMBL" id="OEV38307.1"/>
    </source>
</evidence>
<evidence type="ECO:0000256" key="6">
    <source>
        <dbReference type="SAM" id="MobiDB-lite"/>
    </source>
</evidence>
<evidence type="ECO:0000259" key="9">
    <source>
        <dbReference type="Pfam" id="PF10708"/>
    </source>
</evidence>
<dbReference type="Pfam" id="PF06271">
    <property type="entry name" value="RDD"/>
    <property type="match status" value="1"/>
</dbReference>
<dbReference type="EMBL" id="BMUB01000019">
    <property type="protein sequence ID" value="GGU97313.1"/>
    <property type="molecule type" value="Genomic_DNA"/>
</dbReference>
<evidence type="ECO:0000256" key="2">
    <source>
        <dbReference type="ARBA" id="ARBA00022475"/>
    </source>
</evidence>
<gene>
    <name evidence="10" type="ORF">GCM10010502_59370</name>
    <name evidence="11" type="ORF">HS99_0022495</name>
</gene>
<reference evidence="10" key="1">
    <citation type="journal article" date="2014" name="Int. J. Syst. Evol. Microbiol.">
        <title>Complete genome sequence of Corynebacterium casei LMG S-19264T (=DSM 44701T), isolated from a smear-ripened cheese.</title>
        <authorList>
            <consortium name="US DOE Joint Genome Institute (JGI-PGF)"/>
            <person name="Walter F."/>
            <person name="Albersmeier A."/>
            <person name="Kalinowski J."/>
            <person name="Ruckert C."/>
        </authorList>
    </citation>
    <scope>NUCLEOTIDE SEQUENCE</scope>
    <source>
        <strain evidence="10">JCM 4434</strain>
    </source>
</reference>
<comment type="subcellular location">
    <subcellularLocation>
        <location evidence="1">Cell membrane</location>
        <topology evidence="1">Multi-pass membrane protein</topology>
    </subcellularLocation>
</comment>
<dbReference type="InterPro" id="IPR010432">
    <property type="entry name" value="RDD"/>
</dbReference>
<evidence type="ECO:0000259" key="8">
    <source>
        <dbReference type="Pfam" id="PF06271"/>
    </source>
</evidence>
<evidence type="ECO:0000256" key="5">
    <source>
        <dbReference type="ARBA" id="ARBA00023136"/>
    </source>
</evidence>
<dbReference type="AlphaFoldDB" id="A0A1E7NCA0"/>
<sequence>MTDRPFAADGDPAVAPEPGYYPDPSIPGFVRYWGGSAWVPGTTRPAPAEGEVLQPPRYATRRVAPVPGPVAAPDLAAVRAVPPPMAPVQASEAVPVQGSVPVPVLPERAEPPVVVSATSLAPPPSREVPGSGDTGPVYLDQTTGGASFVVGPRVAEVIGGPVFRTVEPSAEEASGVPGASGWQADPRAQRGLTETGGSPHWVSWGVLPGAPEEEEGRAEVERAAVAVEVATAVAPAVAVAVREVPAPVEPVMAMPVVEVAAEPEETPAPARTEAPSAEAPAPVTGPAAPPAASLPVVRPAREAAVRRRSAAPVSAGLGRRLAARAVDTGVLLVVAVAAGIPLGGSVSDHLRQKLDQARMASSLARRQVQVWLVDDVVLGKLAALLGILVFVSLVYEVLPVARTGQTFGKRLARIRVVDATVPGGRTRLSLGRSLLRWVVRQLGTVLLLGLVWPLFDRPARRGWQDRAARTRVVRG</sequence>
<dbReference type="InterPro" id="IPR051791">
    <property type="entry name" value="Pra-immunoreactive"/>
</dbReference>
<feature type="region of interest" description="Disordered" evidence="6">
    <location>
        <begin position="263"/>
        <end position="293"/>
    </location>
</feature>